<reference evidence="1 2" key="1">
    <citation type="submission" date="2020-12" db="EMBL/GenBank/DDBJ databases">
        <authorList>
            <person name="Mcmullen J.G."/>
        </authorList>
    </citation>
    <scope>NUCLEOTIDE SEQUENCE [LARGE SCALE GENOMIC DNA]</scope>
    <source>
        <strain evidence="1 2">JGM97</strain>
    </source>
</reference>
<keyword evidence="2" id="KW-1185">Reference proteome</keyword>
<gene>
    <name evidence="1" type="ORF">JK232_21190</name>
</gene>
<reference evidence="2" key="2">
    <citation type="submission" date="2023-07" db="EMBL/GenBank/DDBJ databases">
        <title>Genome-inferred correspondence between phylogeny and metabolic traits in the wild Drosophila gut microbiome.</title>
        <authorList>
            <person name="Bueno E."/>
            <person name="Blow F."/>
            <person name="Douglas A.E."/>
        </authorList>
    </citation>
    <scope>NUCLEOTIDE SEQUENCE [LARGE SCALE GENOMIC DNA]</scope>
    <source>
        <strain evidence="2">JGM97</strain>
    </source>
</reference>
<protein>
    <submittedName>
        <fullName evidence="1">Uncharacterized protein</fullName>
    </submittedName>
</protein>
<dbReference type="RefSeq" id="WP_212589661.1">
    <property type="nucleotide sequence ID" value="NZ_JAERKB010000019.1"/>
</dbReference>
<evidence type="ECO:0000313" key="1">
    <source>
        <dbReference type="EMBL" id="MBS0971403.1"/>
    </source>
</evidence>
<dbReference type="Proteomes" id="UP000680634">
    <property type="component" value="Unassembled WGS sequence"/>
</dbReference>
<organism evidence="1 2">
    <name type="scientific">Nissabacter archeti</name>
    <dbReference type="NCBI Taxonomy" id="1917880"/>
    <lineage>
        <taxon>Bacteria</taxon>
        <taxon>Pseudomonadati</taxon>
        <taxon>Pseudomonadota</taxon>
        <taxon>Gammaproteobacteria</taxon>
        <taxon>Enterobacterales</taxon>
        <taxon>Yersiniaceae</taxon>
        <taxon>Nissabacter</taxon>
    </lineage>
</organism>
<evidence type="ECO:0000313" key="2">
    <source>
        <dbReference type="Proteomes" id="UP000680634"/>
    </source>
</evidence>
<dbReference type="EMBL" id="JAERKB010000019">
    <property type="protein sequence ID" value="MBS0971403.1"/>
    <property type="molecule type" value="Genomic_DNA"/>
</dbReference>
<dbReference type="Pfam" id="PF19703">
    <property type="entry name" value="DUF6201"/>
    <property type="match status" value="1"/>
</dbReference>
<dbReference type="InterPro" id="IPR045681">
    <property type="entry name" value="DUF6201"/>
</dbReference>
<comment type="caution">
    <text evidence="1">The sequence shown here is derived from an EMBL/GenBank/DDBJ whole genome shotgun (WGS) entry which is preliminary data.</text>
</comment>
<sequence>MMKHFIFNSSLKASLLIAWLVLSPIAFFGEFNKVHEKVSPDGNYKAIAYTVLPTTPISFYQFIINDAVFIVLFDKNENYLGQSSPFYFSGIEGLLYEKVFFPGEIQGENSFSVNGINDYTEGYTIPVNQKRWWSWILEVFH</sequence>
<name>A0ABS5JPW8_9GAMM</name>
<proteinExistence type="predicted"/>
<accession>A0ABS5JPW8</accession>